<evidence type="ECO:0000313" key="1">
    <source>
        <dbReference type="EMBL" id="KYC65756.1"/>
    </source>
</evidence>
<organism evidence="1 2">
    <name type="scientific">Heyndrickxia coagulans</name>
    <name type="common">Weizmannia coagulans</name>
    <dbReference type="NCBI Taxonomy" id="1398"/>
    <lineage>
        <taxon>Bacteria</taxon>
        <taxon>Bacillati</taxon>
        <taxon>Bacillota</taxon>
        <taxon>Bacilli</taxon>
        <taxon>Bacillales</taxon>
        <taxon>Bacillaceae</taxon>
        <taxon>Heyndrickxia</taxon>
    </lineage>
</organism>
<proteinExistence type="predicted"/>
<gene>
    <name evidence="1" type="ORF">B4098_0973</name>
</gene>
<dbReference type="EMBL" id="LQYG01000013">
    <property type="protein sequence ID" value="KYC65756.1"/>
    <property type="molecule type" value="Genomic_DNA"/>
</dbReference>
<sequence>MTFCSGQQRGNILSILYKGLLANICLSVRKLQTPDWDGSLAEKEGLPLFRGYKQAG</sequence>
<protein>
    <submittedName>
        <fullName evidence="1">Uncharacterized protein</fullName>
    </submittedName>
</protein>
<evidence type="ECO:0000313" key="2">
    <source>
        <dbReference type="Proteomes" id="UP000075288"/>
    </source>
</evidence>
<name>A0A150K8N3_HEYCO</name>
<reference evidence="1 2" key="1">
    <citation type="submission" date="2016-01" db="EMBL/GenBank/DDBJ databases">
        <title>Genome Sequences of Twelve Sporeforming Bacillus Species Isolated from Foods.</title>
        <authorList>
            <person name="Berendsen E.M."/>
            <person name="Wells-Bennik M.H."/>
            <person name="Krawcyk A.O."/>
            <person name="De Jong A."/>
            <person name="Holsappel S."/>
            <person name="Eijlander R.T."/>
            <person name="Kuipers O.P."/>
        </authorList>
    </citation>
    <scope>NUCLEOTIDE SEQUENCE [LARGE SCALE GENOMIC DNA]</scope>
    <source>
        <strain evidence="1 2">B4098</strain>
    </source>
</reference>
<comment type="caution">
    <text evidence="1">The sequence shown here is derived from an EMBL/GenBank/DDBJ whole genome shotgun (WGS) entry which is preliminary data.</text>
</comment>
<dbReference type="AlphaFoldDB" id="A0A150K8N3"/>
<accession>A0A150K8N3</accession>
<dbReference type="PATRIC" id="fig|1398.26.peg.898"/>
<dbReference type="Proteomes" id="UP000075288">
    <property type="component" value="Unassembled WGS sequence"/>
</dbReference>